<dbReference type="EMBL" id="CP015961">
    <property type="protein sequence ID" value="ANI91336.1"/>
    <property type="molecule type" value="Genomic_DNA"/>
</dbReference>
<dbReference type="KEGG" id="dtm:BJL86_0394"/>
<evidence type="ECO:0000313" key="8">
    <source>
        <dbReference type="EMBL" id="ANI91336.1"/>
    </source>
</evidence>
<dbReference type="AlphaFoldDB" id="A0A173LG98"/>
<dbReference type="GO" id="GO:0003677">
    <property type="term" value="F:DNA binding"/>
    <property type="evidence" value="ECO:0007669"/>
    <property type="project" value="UniProtKB-UniRule"/>
</dbReference>
<dbReference type="PANTHER" id="PTHR33217">
    <property type="entry name" value="TRANSPOSASE FOR INSERTION SEQUENCE ELEMENT IS1081"/>
    <property type="match status" value="1"/>
</dbReference>
<evidence type="ECO:0000256" key="4">
    <source>
        <dbReference type="ARBA" id="ARBA00023125"/>
    </source>
</evidence>
<comment type="similarity">
    <text evidence="2 6">Belongs to the transposase mutator family.</text>
</comment>
<gene>
    <name evidence="7" type="ORF">BJL86_0394</name>
    <name evidence="8" type="ORF">BJL86_0533</name>
</gene>
<dbReference type="EMBL" id="CP015961">
    <property type="protein sequence ID" value="ANI91204.1"/>
    <property type="molecule type" value="Genomic_DNA"/>
</dbReference>
<name>A0A173LG98_9ACTN</name>
<dbReference type="GO" id="GO:0004803">
    <property type="term" value="F:transposase activity"/>
    <property type="evidence" value="ECO:0007669"/>
    <property type="project" value="UniProtKB-UniRule"/>
</dbReference>
<dbReference type="InterPro" id="IPR001207">
    <property type="entry name" value="Transposase_mutator"/>
</dbReference>
<comment type="function">
    <text evidence="1 6">Required for the transposition of the insertion element.</text>
</comment>
<evidence type="ECO:0000256" key="2">
    <source>
        <dbReference type="ARBA" id="ARBA00010961"/>
    </source>
</evidence>
<keyword evidence="3 6" id="KW-0815">Transposition</keyword>
<protein>
    <recommendedName>
        <fullName evidence="6">Mutator family transposase</fullName>
    </recommendedName>
</protein>
<keyword evidence="6" id="KW-0814">Transposable element</keyword>
<dbReference type="STRING" id="499555.BJL86_0394"/>
<evidence type="ECO:0000313" key="7">
    <source>
        <dbReference type="EMBL" id="ANI91204.1"/>
    </source>
</evidence>
<keyword evidence="4 6" id="KW-0238">DNA-binding</keyword>
<dbReference type="Proteomes" id="UP000186104">
    <property type="component" value="Chromosome"/>
</dbReference>
<sequence length="169" mass="18464">MTAPHIVDPAGLLGQALTEASPDLMRELQQTMINALLSADADAVCGAEWNARSEQRTNHRNGYRHRPLDTRVGTVDVAVPKLRLGSYFPEWLLERRKRAESALITVVADCYLRSGHRAGSGRVEEVVVPGQDDRHAAISQTEPPGRRLVEESGGDCLADARGCLAQRIS</sequence>
<dbReference type="Pfam" id="PF00872">
    <property type="entry name" value="Transposase_mut"/>
    <property type="match status" value="1"/>
</dbReference>
<evidence type="ECO:0000256" key="1">
    <source>
        <dbReference type="ARBA" id="ARBA00002190"/>
    </source>
</evidence>
<evidence type="ECO:0000313" key="9">
    <source>
        <dbReference type="Proteomes" id="UP000186104"/>
    </source>
</evidence>
<organism evidence="8 9">
    <name type="scientific">Dietzia timorensis</name>
    <dbReference type="NCBI Taxonomy" id="499555"/>
    <lineage>
        <taxon>Bacteria</taxon>
        <taxon>Bacillati</taxon>
        <taxon>Actinomycetota</taxon>
        <taxon>Actinomycetes</taxon>
        <taxon>Mycobacteriales</taxon>
        <taxon>Dietziaceae</taxon>
        <taxon>Dietzia</taxon>
    </lineage>
</organism>
<keyword evidence="9" id="KW-1185">Reference proteome</keyword>
<dbReference type="PANTHER" id="PTHR33217:SF7">
    <property type="entry name" value="TRANSPOSASE FOR INSERTION SEQUENCE ELEMENT IS1081"/>
    <property type="match status" value="1"/>
</dbReference>
<evidence type="ECO:0000256" key="3">
    <source>
        <dbReference type="ARBA" id="ARBA00022578"/>
    </source>
</evidence>
<dbReference type="KEGG" id="dtm:BJL86_0533"/>
<evidence type="ECO:0000256" key="5">
    <source>
        <dbReference type="ARBA" id="ARBA00023172"/>
    </source>
</evidence>
<evidence type="ECO:0000256" key="6">
    <source>
        <dbReference type="RuleBase" id="RU365089"/>
    </source>
</evidence>
<accession>A0A173LG98</accession>
<dbReference type="GO" id="GO:0006313">
    <property type="term" value="P:DNA transposition"/>
    <property type="evidence" value="ECO:0007669"/>
    <property type="project" value="UniProtKB-UniRule"/>
</dbReference>
<proteinExistence type="inferred from homology"/>
<keyword evidence="5 6" id="KW-0233">DNA recombination</keyword>
<reference evidence="8 9" key="1">
    <citation type="submission" date="2016-06" db="EMBL/GenBank/DDBJ databases">
        <title>Complete genome sequence of a saline-alkali tolerant type strain Dietzia timorensis ID05-A0528T.</title>
        <authorList>
            <person name="Wu X."/>
        </authorList>
    </citation>
    <scope>NUCLEOTIDE SEQUENCE [LARGE SCALE GENOMIC DNA]</scope>
    <source>
        <strain evidence="8 9">ID05-A0528</strain>
    </source>
</reference>